<name>A0A1H2DMR7_9BACT</name>
<dbReference type="GO" id="GO:0000287">
    <property type="term" value="F:magnesium ion binding"/>
    <property type="evidence" value="ECO:0007669"/>
    <property type="project" value="InterPro"/>
</dbReference>
<proteinExistence type="predicted"/>
<dbReference type="GO" id="GO:0008897">
    <property type="term" value="F:holo-[acyl-carrier-protein] synthase activity"/>
    <property type="evidence" value="ECO:0007669"/>
    <property type="project" value="InterPro"/>
</dbReference>
<dbReference type="RefSeq" id="WP_092229408.1">
    <property type="nucleotide sequence ID" value="NZ_FNLL01000001.1"/>
</dbReference>
<dbReference type="InterPro" id="IPR008278">
    <property type="entry name" value="4-PPantetheinyl_Trfase_dom"/>
</dbReference>
<organism evidence="3 4">
    <name type="scientific">Desulfobacula phenolica</name>
    <dbReference type="NCBI Taxonomy" id="90732"/>
    <lineage>
        <taxon>Bacteria</taxon>
        <taxon>Pseudomonadati</taxon>
        <taxon>Thermodesulfobacteriota</taxon>
        <taxon>Desulfobacteria</taxon>
        <taxon>Desulfobacterales</taxon>
        <taxon>Desulfobacteraceae</taxon>
        <taxon>Desulfobacula</taxon>
    </lineage>
</organism>
<keyword evidence="1 3" id="KW-0808">Transferase</keyword>
<evidence type="ECO:0000256" key="1">
    <source>
        <dbReference type="ARBA" id="ARBA00022679"/>
    </source>
</evidence>
<dbReference type="Proteomes" id="UP000199608">
    <property type="component" value="Unassembled WGS sequence"/>
</dbReference>
<dbReference type="SUPFAM" id="SSF56214">
    <property type="entry name" value="4'-phosphopantetheinyl transferase"/>
    <property type="match status" value="1"/>
</dbReference>
<evidence type="ECO:0000313" key="3">
    <source>
        <dbReference type="EMBL" id="SDT84031.1"/>
    </source>
</evidence>
<keyword evidence="4" id="KW-1185">Reference proteome</keyword>
<dbReference type="Pfam" id="PF01648">
    <property type="entry name" value="ACPS"/>
    <property type="match status" value="1"/>
</dbReference>
<evidence type="ECO:0000259" key="2">
    <source>
        <dbReference type="Pfam" id="PF01648"/>
    </source>
</evidence>
<dbReference type="AlphaFoldDB" id="A0A1H2DMR7"/>
<accession>A0A1H2DMR7</accession>
<feature type="domain" description="4'-phosphopantetheinyl transferase" evidence="2">
    <location>
        <begin position="73"/>
        <end position="154"/>
    </location>
</feature>
<dbReference type="Gene3D" id="3.90.470.20">
    <property type="entry name" value="4'-phosphopantetheinyl transferase domain"/>
    <property type="match status" value="2"/>
</dbReference>
<evidence type="ECO:0000313" key="4">
    <source>
        <dbReference type="Proteomes" id="UP000199608"/>
    </source>
</evidence>
<reference evidence="4" key="1">
    <citation type="submission" date="2016-10" db="EMBL/GenBank/DDBJ databases">
        <authorList>
            <person name="Varghese N."/>
            <person name="Submissions S."/>
        </authorList>
    </citation>
    <scope>NUCLEOTIDE SEQUENCE [LARGE SCALE GENOMIC DNA]</scope>
    <source>
        <strain evidence="4">DSM 3384</strain>
    </source>
</reference>
<dbReference type="InterPro" id="IPR037143">
    <property type="entry name" value="4-PPantetheinyl_Trfase_dom_sf"/>
</dbReference>
<gene>
    <name evidence="3" type="ORF">SAMN04487931_10198</name>
</gene>
<sequence>MPEAIQVLKGKDKVAALSLFARESAKSSALKSKYLIDRFMKDDLGVPEPSNGYFWSVSHKLDFVAGVVSMEKIGIDVERLKDVSEALFQTIVDPDEAGCFWGQDKNIIFFRVFTAKEAVLKKTTDGLKGMSKVKTKQVHDDKNITLEYLNTKYLVENFYFDGYLASVTKDCFDVQWALE</sequence>
<protein>
    <submittedName>
        <fullName evidence="3">4'-phosphopantetheinyl transferase</fullName>
    </submittedName>
</protein>
<dbReference type="EMBL" id="FNLL01000001">
    <property type="protein sequence ID" value="SDT84031.1"/>
    <property type="molecule type" value="Genomic_DNA"/>
</dbReference>